<keyword evidence="5 8" id="KW-0378">Hydrolase</keyword>
<evidence type="ECO:0000256" key="8">
    <source>
        <dbReference type="HAMAP-Rule" id="MF_00265"/>
    </source>
</evidence>
<dbReference type="GO" id="GO:0090729">
    <property type="term" value="F:toxin activity"/>
    <property type="evidence" value="ECO:0007669"/>
    <property type="project" value="UniProtKB-KW"/>
</dbReference>
<feature type="domain" description="PIN" evidence="9">
    <location>
        <begin position="6"/>
        <end position="119"/>
    </location>
</feature>
<reference evidence="10" key="1">
    <citation type="submission" date="2019-08" db="EMBL/GenBank/DDBJ databases">
        <title>Complete genome sequence of a mangrove-derived Streptomyces xiamenensis.</title>
        <authorList>
            <person name="Xu J."/>
        </authorList>
    </citation>
    <scope>NUCLEOTIDE SEQUENCE</scope>
    <source>
        <strain evidence="10">318</strain>
    </source>
</reference>
<keyword evidence="11" id="KW-1185">Reference proteome</keyword>
<dbReference type="SUPFAM" id="SSF88723">
    <property type="entry name" value="PIN domain-like"/>
    <property type="match status" value="1"/>
</dbReference>
<dbReference type="KEGG" id="sxi:SXIM_34020"/>
<accession>A0A0F7CPJ8</accession>
<evidence type="ECO:0000256" key="5">
    <source>
        <dbReference type="ARBA" id="ARBA00022801"/>
    </source>
</evidence>
<dbReference type="GO" id="GO:0000287">
    <property type="term" value="F:magnesium ion binding"/>
    <property type="evidence" value="ECO:0007669"/>
    <property type="project" value="UniProtKB-UniRule"/>
</dbReference>
<dbReference type="InterPro" id="IPR029060">
    <property type="entry name" value="PIN-like_dom_sf"/>
</dbReference>
<keyword evidence="4 8" id="KW-0479">Metal-binding</keyword>
<dbReference type="HOGENOM" id="CLU_1903624_0_0_11"/>
<dbReference type="STRING" id="408015.SXIM_34020"/>
<dbReference type="Gene3D" id="3.40.50.1010">
    <property type="entry name" value="5'-nuclease"/>
    <property type="match status" value="1"/>
</dbReference>
<keyword evidence="3 8" id="KW-0540">Nuclease</keyword>
<dbReference type="HAMAP" id="MF_00265">
    <property type="entry name" value="VapC_Nob1"/>
    <property type="match status" value="1"/>
</dbReference>
<dbReference type="InterPro" id="IPR050556">
    <property type="entry name" value="Type_II_TA_system_RNase"/>
</dbReference>
<organism evidence="10 11">
    <name type="scientific">Streptomyces xiamenensis</name>
    <dbReference type="NCBI Taxonomy" id="408015"/>
    <lineage>
        <taxon>Bacteria</taxon>
        <taxon>Bacillati</taxon>
        <taxon>Actinomycetota</taxon>
        <taxon>Actinomycetes</taxon>
        <taxon>Kitasatosporales</taxon>
        <taxon>Streptomycetaceae</taxon>
        <taxon>Streptomyces</taxon>
    </lineage>
</organism>
<evidence type="ECO:0000256" key="6">
    <source>
        <dbReference type="ARBA" id="ARBA00022842"/>
    </source>
</evidence>
<evidence type="ECO:0000256" key="7">
    <source>
        <dbReference type="ARBA" id="ARBA00038093"/>
    </source>
</evidence>
<evidence type="ECO:0000256" key="4">
    <source>
        <dbReference type="ARBA" id="ARBA00022723"/>
    </source>
</evidence>
<evidence type="ECO:0000256" key="3">
    <source>
        <dbReference type="ARBA" id="ARBA00022722"/>
    </source>
</evidence>
<evidence type="ECO:0000259" key="9">
    <source>
        <dbReference type="Pfam" id="PF01850"/>
    </source>
</evidence>
<comment type="function">
    <text evidence="8">Toxic component of a toxin-antitoxin (TA) system. An RNase.</text>
</comment>
<comment type="similarity">
    <text evidence="7 8">Belongs to the PINc/VapC protein family.</text>
</comment>
<feature type="binding site" evidence="8">
    <location>
        <position position="8"/>
    </location>
    <ligand>
        <name>Mg(2+)</name>
        <dbReference type="ChEBI" id="CHEBI:18420"/>
    </ligand>
</feature>
<proteinExistence type="inferred from homology"/>
<comment type="cofactor">
    <cofactor evidence="1 8">
        <name>Mg(2+)</name>
        <dbReference type="ChEBI" id="CHEBI:18420"/>
    </cofactor>
</comment>
<keyword evidence="2 8" id="KW-1277">Toxin-antitoxin system</keyword>
<dbReference type="PANTHER" id="PTHR33653">
    <property type="entry name" value="RIBONUCLEASE VAPC2"/>
    <property type="match status" value="1"/>
</dbReference>
<feature type="binding site" evidence="8">
    <location>
        <position position="99"/>
    </location>
    <ligand>
        <name>Mg(2+)</name>
        <dbReference type="ChEBI" id="CHEBI:18420"/>
    </ligand>
</feature>
<dbReference type="RefSeq" id="WP_046724584.1">
    <property type="nucleotide sequence ID" value="NZ_CP009922.3"/>
</dbReference>
<dbReference type="PATRIC" id="fig|408015.6.peg.3444"/>
<dbReference type="InterPro" id="IPR002716">
    <property type="entry name" value="PIN_dom"/>
</dbReference>
<gene>
    <name evidence="8" type="primary">vapC</name>
    <name evidence="10" type="ORF">SXIM_34020</name>
</gene>
<evidence type="ECO:0000313" key="11">
    <source>
        <dbReference type="Proteomes" id="UP000034034"/>
    </source>
</evidence>
<evidence type="ECO:0000256" key="1">
    <source>
        <dbReference type="ARBA" id="ARBA00001946"/>
    </source>
</evidence>
<dbReference type="Pfam" id="PF01850">
    <property type="entry name" value="PIN"/>
    <property type="match status" value="1"/>
</dbReference>
<dbReference type="Proteomes" id="UP000034034">
    <property type="component" value="Chromosome"/>
</dbReference>
<keyword evidence="6 8" id="KW-0460">Magnesium</keyword>
<dbReference type="GO" id="GO:0004540">
    <property type="term" value="F:RNA nuclease activity"/>
    <property type="evidence" value="ECO:0007669"/>
    <property type="project" value="InterPro"/>
</dbReference>
<keyword evidence="8" id="KW-0800">Toxin</keyword>
<sequence>MARRLILDTGVVIRAERSGAGLGRLLDDEDDVTIAAVTLAELQFGVELADGARRERRQAFVDGVRALIPVEDYTAEIAVVHARLLAAVRRQGKPRGAHDLIVAATAAATARTLLTMDDKAAFDGLPGVRASILPAEPSGRSRG</sequence>
<dbReference type="PANTHER" id="PTHR33653:SF1">
    <property type="entry name" value="RIBONUCLEASE VAPC2"/>
    <property type="match status" value="1"/>
</dbReference>
<dbReference type="GO" id="GO:0016787">
    <property type="term" value="F:hydrolase activity"/>
    <property type="evidence" value="ECO:0007669"/>
    <property type="project" value="UniProtKB-KW"/>
</dbReference>
<evidence type="ECO:0000256" key="2">
    <source>
        <dbReference type="ARBA" id="ARBA00022649"/>
    </source>
</evidence>
<name>A0A0F7CPJ8_9ACTN</name>
<dbReference type="InterPro" id="IPR022907">
    <property type="entry name" value="VapC_family"/>
</dbReference>
<dbReference type="EMBL" id="CP009922">
    <property type="protein sequence ID" value="AKG44786.1"/>
    <property type="molecule type" value="Genomic_DNA"/>
</dbReference>
<evidence type="ECO:0000313" key="10">
    <source>
        <dbReference type="EMBL" id="AKG44786.1"/>
    </source>
</evidence>
<dbReference type="EC" id="3.1.-.-" evidence="8"/>
<protein>
    <recommendedName>
        <fullName evidence="8">Ribonuclease VapC</fullName>
        <shortName evidence="8">RNase VapC</shortName>
        <ecNumber evidence="8">3.1.-.-</ecNumber>
    </recommendedName>
    <alternativeName>
        <fullName evidence="8">Toxin VapC</fullName>
    </alternativeName>
</protein>
<dbReference type="AlphaFoldDB" id="A0A0F7CPJ8"/>